<keyword evidence="10" id="KW-1185">Reference proteome</keyword>
<dbReference type="InterPro" id="IPR012944">
    <property type="entry name" value="SusD_RagB_dom"/>
</dbReference>
<comment type="similarity">
    <text evidence="2">Belongs to the SusD family.</text>
</comment>
<feature type="chain" id="PRO_5022942627" evidence="6">
    <location>
        <begin position="20"/>
        <end position="466"/>
    </location>
</feature>
<gene>
    <name evidence="9" type="ORF">FXV77_15895</name>
</gene>
<organism evidence="9 10">
    <name type="scientific">Sphingobacterium phlebotomi</name>
    <dbReference type="NCBI Taxonomy" id="2605433"/>
    <lineage>
        <taxon>Bacteria</taxon>
        <taxon>Pseudomonadati</taxon>
        <taxon>Bacteroidota</taxon>
        <taxon>Sphingobacteriia</taxon>
        <taxon>Sphingobacteriales</taxon>
        <taxon>Sphingobacteriaceae</taxon>
        <taxon>Sphingobacterium</taxon>
    </lineage>
</organism>
<keyword evidence="4" id="KW-0472">Membrane</keyword>
<dbReference type="CDD" id="cd08977">
    <property type="entry name" value="SusD"/>
    <property type="match status" value="1"/>
</dbReference>
<reference evidence="9 10" key="1">
    <citation type="submission" date="2019-08" db="EMBL/GenBank/DDBJ databases">
        <title>Phlebobacter frassis gen. nov. sp. nov., a new member of family Sphingobacteriaceae isolated from sand fly rearing media.</title>
        <authorList>
            <person name="Kakumanu M.L."/>
            <person name="Marayati B.F."/>
            <person name="Wada-Katsumata A."/>
            <person name="Wasserberg G."/>
            <person name="Schal C."/>
            <person name="Apperson C.S."/>
            <person name="Ponnusamy L."/>
        </authorList>
    </citation>
    <scope>NUCLEOTIDE SEQUENCE [LARGE SCALE GENOMIC DNA]</scope>
    <source>
        <strain evidence="9 10">SSI9</strain>
    </source>
</reference>
<keyword evidence="3 6" id="KW-0732">Signal</keyword>
<dbReference type="InterPro" id="IPR011990">
    <property type="entry name" value="TPR-like_helical_dom_sf"/>
</dbReference>
<accession>A0A5D4H0V3</accession>
<evidence type="ECO:0000313" key="9">
    <source>
        <dbReference type="EMBL" id="TYR34496.1"/>
    </source>
</evidence>
<evidence type="ECO:0000259" key="8">
    <source>
        <dbReference type="Pfam" id="PF14322"/>
    </source>
</evidence>
<evidence type="ECO:0000256" key="3">
    <source>
        <dbReference type="ARBA" id="ARBA00022729"/>
    </source>
</evidence>
<keyword evidence="5" id="KW-0998">Cell outer membrane</keyword>
<dbReference type="AlphaFoldDB" id="A0A5D4H0V3"/>
<dbReference type="InterPro" id="IPR033985">
    <property type="entry name" value="SusD-like_N"/>
</dbReference>
<dbReference type="Gene3D" id="1.25.40.390">
    <property type="match status" value="1"/>
</dbReference>
<evidence type="ECO:0000256" key="6">
    <source>
        <dbReference type="SAM" id="SignalP"/>
    </source>
</evidence>
<dbReference type="PROSITE" id="PS51257">
    <property type="entry name" value="PROKAR_LIPOPROTEIN"/>
    <property type="match status" value="1"/>
</dbReference>
<feature type="domain" description="SusD-like N-terminal" evidence="8">
    <location>
        <begin position="81"/>
        <end position="223"/>
    </location>
</feature>
<dbReference type="RefSeq" id="WP_148920218.1">
    <property type="nucleotide sequence ID" value="NZ_VTAV01000012.1"/>
</dbReference>
<evidence type="ECO:0000313" key="10">
    <source>
        <dbReference type="Proteomes" id="UP000322362"/>
    </source>
</evidence>
<dbReference type="EMBL" id="VTAV01000012">
    <property type="protein sequence ID" value="TYR34496.1"/>
    <property type="molecule type" value="Genomic_DNA"/>
</dbReference>
<dbReference type="SUPFAM" id="SSF48452">
    <property type="entry name" value="TPR-like"/>
    <property type="match status" value="1"/>
</dbReference>
<evidence type="ECO:0000256" key="1">
    <source>
        <dbReference type="ARBA" id="ARBA00004442"/>
    </source>
</evidence>
<protein>
    <submittedName>
        <fullName evidence="9">RagB/SusD family nutrient uptake outer membrane protein</fullName>
    </submittedName>
</protein>
<comment type="caution">
    <text evidence="9">The sequence shown here is derived from an EMBL/GenBank/DDBJ whole genome shotgun (WGS) entry which is preliminary data.</text>
</comment>
<evidence type="ECO:0000256" key="4">
    <source>
        <dbReference type="ARBA" id="ARBA00023136"/>
    </source>
</evidence>
<proteinExistence type="inferred from homology"/>
<evidence type="ECO:0000259" key="7">
    <source>
        <dbReference type="Pfam" id="PF07980"/>
    </source>
</evidence>
<dbReference type="Pfam" id="PF14322">
    <property type="entry name" value="SusD-like_3"/>
    <property type="match status" value="1"/>
</dbReference>
<feature type="domain" description="RagB/SusD" evidence="7">
    <location>
        <begin position="344"/>
        <end position="464"/>
    </location>
</feature>
<dbReference type="Proteomes" id="UP000322362">
    <property type="component" value="Unassembled WGS sequence"/>
</dbReference>
<dbReference type="Pfam" id="PF07980">
    <property type="entry name" value="SusD_RagB"/>
    <property type="match status" value="1"/>
</dbReference>
<name>A0A5D4H0V3_9SPHI</name>
<evidence type="ECO:0000256" key="2">
    <source>
        <dbReference type="ARBA" id="ARBA00006275"/>
    </source>
</evidence>
<feature type="signal peptide" evidence="6">
    <location>
        <begin position="1"/>
        <end position="19"/>
    </location>
</feature>
<comment type="subcellular location">
    <subcellularLocation>
        <location evidence="1">Cell outer membrane</location>
    </subcellularLocation>
</comment>
<dbReference type="GO" id="GO:0009279">
    <property type="term" value="C:cell outer membrane"/>
    <property type="evidence" value="ECO:0007669"/>
    <property type="project" value="UniProtKB-SubCell"/>
</dbReference>
<evidence type="ECO:0000256" key="5">
    <source>
        <dbReference type="ARBA" id="ARBA00023237"/>
    </source>
</evidence>
<sequence>MNKKIIIKTWSAAVLILFASCDKFLSVDPQEYLSDEATIVDEGSARSAVRGIYDELRSNNYYGQEFHWLSLLSADNTVYVGSQIVRQQLTNHTVRADFAGIESAWNAIYSTINRANNVIDKVPDLPITADFTQATKDGFIGEAYFVRALAYFDLARTWGGVQLVLEPTTSPNDLPNVERSTLQGTYAQVLEDLNNAEALLPETTNRIRATKKTVWALKARYHLYQKEWDEAIDYATRIIDDTDNYELVRPYSAFYAGNASGTKESVFELYYDINNTNNQRYQWQPSTRGGVAWIKPSNPVNNEPGNIVELLIDPNIGGDRSALVELQTINNAPNWFGLLYYRDNSTDPAFIIRTAELYLIRAEALAERDASGDKDASLADLNAVRARANVPLLGITDVATKTDLLLAIENENRVEFALENHRWYDLVRTGRAQSVLNIASTNRLLLPIPYSQIQVDPNLKQNPGLD</sequence>